<evidence type="ECO:0000313" key="2">
    <source>
        <dbReference type="EMBL" id="GMF65694.1"/>
    </source>
</evidence>
<name>A0A9W6YEW4_9STRA</name>
<sequence length="213" mass="24019">MMNDYVPDLDKLFDQLKMNMQQSDAEARVAQYFIDFDRVVEEHGLVGVCWAGKAPPNSAHAKMRYRLLMRRLQPETARLNVSVRTTAGPVMLRRLACLVLDADEPEFLLGHRTMQSLGIDVERQMEQLAGGDRIAELDGDGDLPAEPTIDFSTEIAEVHDNLERMLAEAEREADDASWAAELRALGMRFDDVWRIAVGPDPPANIEPMRVELN</sequence>
<dbReference type="OrthoDB" id="166697at2759"/>
<reference evidence="2" key="1">
    <citation type="submission" date="2023-04" db="EMBL/GenBank/DDBJ databases">
        <title>Phytophthora lilii NBRC 32176.</title>
        <authorList>
            <person name="Ichikawa N."/>
            <person name="Sato H."/>
            <person name="Tonouchi N."/>
        </authorList>
    </citation>
    <scope>NUCLEOTIDE SEQUENCE</scope>
    <source>
        <strain evidence="2">NBRC 32176</strain>
    </source>
</reference>
<organism evidence="2 3">
    <name type="scientific">Phytophthora lilii</name>
    <dbReference type="NCBI Taxonomy" id="2077276"/>
    <lineage>
        <taxon>Eukaryota</taxon>
        <taxon>Sar</taxon>
        <taxon>Stramenopiles</taxon>
        <taxon>Oomycota</taxon>
        <taxon>Peronosporomycetes</taxon>
        <taxon>Peronosporales</taxon>
        <taxon>Peronosporaceae</taxon>
        <taxon>Phytophthora</taxon>
    </lineage>
</organism>
<evidence type="ECO:0000256" key="1">
    <source>
        <dbReference type="SAM" id="Coils"/>
    </source>
</evidence>
<dbReference type="AlphaFoldDB" id="A0A9W6YEW4"/>
<accession>A0A9W6YEW4</accession>
<protein>
    <submittedName>
        <fullName evidence="2">Unnamed protein product</fullName>
    </submittedName>
</protein>
<dbReference type="Proteomes" id="UP001165083">
    <property type="component" value="Unassembled WGS sequence"/>
</dbReference>
<dbReference type="EMBL" id="BSXW01012493">
    <property type="protein sequence ID" value="GMF65694.1"/>
    <property type="molecule type" value="Genomic_DNA"/>
</dbReference>
<comment type="caution">
    <text evidence="2">The sequence shown here is derived from an EMBL/GenBank/DDBJ whole genome shotgun (WGS) entry which is preliminary data.</text>
</comment>
<keyword evidence="1" id="KW-0175">Coiled coil</keyword>
<gene>
    <name evidence="2" type="ORF">Plil01_001831700</name>
</gene>
<evidence type="ECO:0000313" key="3">
    <source>
        <dbReference type="Proteomes" id="UP001165083"/>
    </source>
</evidence>
<keyword evidence="3" id="KW-1185">Reference proteome</keyword>
<proteinExistence type="predicted"/>
<feature type="coiled-coil region" evidence="1">
    <location>
        <begin position="152"/>
        <end position="179"/>
    </location>
</feature>